<dbReference type="InterPro" id="IPR045098">
    <property type="entry name" value="Fyv10_fam"/>
</dbReference>
<dbReference type="GO" id="GO:0005634">
    <property type="term" value="C:nucleus"/>
    <property type="evidence" value="ECO:0007669"/>
    <property type="project" value="TreeGrafter"/>
</dbReference>
<reference evidence="2 3" key="1">
    <citation type="submission" date="2020-04" db="EMBL/GenBank/DDBJ databases">
        <title>Perkinsus olseni comparative genomics.</title>
        <authorList>
            <person name="Bogema D.R."/>
        </authorList>
    </citation>
    <scope>NUCLEOTIDE SEQUENCE [LARGE SCALE GENOMIC DNA]</scope>
    <source>
        <strain evidence="2 3">ATCC PRA-207</strain>
    </source>
</reference>
<evidence type="ECO:0008006" key="4">
    <source>
        <dbReference type="Google" id="ProtNLM"/>
    </source>
</evidence>
<sequence>MSAAAVESDGGKRRKVTCGGAFLRLPLEVLSAKFRSDRKDIERDLLLIHNFISSGKVAAAANPAETVEKLLKKLDIVEGRVSEKKREQANLVDAIKRRVTVMENITAGSDIDDLADWSDPDTLLLMEWLVRNGFSRTLTKLMETPQKDFLISQGGLARESFDPDVAVDEKIRGIKKALRNGDVAPAIEWYKSCRSRIDKMHKTTGKEDSTAEVPRLVRGPGAMPTREDESGGYDESYGFIISVHAENDERQQSHEMDLLTVLHLYEVTRLLEGSDEGRFERAVEYVRKAAEEGDIAGPNLGVACRAVSCGIRGAHEHGVGDDTAAFWCIQGRSSSDARLEAASNLLDDYTRFVYYNDDISSAALSDSGSMMERLVRAGVFALATPTCPSNASASCPCCDPLCHSWGFQKGMEHPTRLRSHLVCPYTGRIMEQALSSPAGHVLSSHCMSLLSKGNGGSSSRSDEHREPRRSSYKVGSEDDETPTDDSSNLDGNEKQFTTRVLDAAGFRGFYDFLYVPLNFKTHEVVGFAFVNFGDQEHAQKMIDGFNDLVLDGCLPLVVEPAKNQGLQAQIDHLRESPVNAAEEEFRPKLFELGTGRQLEFPRPTNPRPPRRSHRHRRRVREYVPQKPKPVEVCDPYAQTHLDYSMALGDLLL</sequence>
<gene>
    <name evidence="2" type="ORF">FOZ63_033215</name>
</gene>
<feature type="compositionally biased region" description="Basic residues" evidence="1">
    <location>
        <begin position="608"/>
        <end position="619"/>
    </location>
</feature>
<dbReference type="PANTHER" id="PTHR12170:SF2">
    <property type="entry name" value="E3 UBIQUITIN-PROTEIN TRANSFERASE MAEA"/>
    <property type="match status" value="1"/>
</dbReference>
<comment type="caution">
    <text evidence="2">The sequence shown here is derived from an EMBL/GenBank/DDBJ whole genome shotgun (WGS) entry which is preliminary data.</text>
</comment>
<evidence type="ECO:0000313" key="3">
    <source>
        <dbReference type="Proteomes" id="UP000553632"/>
    </source>
</evidence>
<accession>A0A7J6RML1</accession>
<proteinExistence type="predicted"/>
<dbReference type="GO" id="GO:0034657">
    <property type="term" value="C:GID complex"/>
    <property type="evidence" value="ECO:0007669"/>
    <property type="project" value="TreeGrafter"/>
</dbReference>
<protein>
    <recommendedName>
        <fullName evidence="4">RRM domain-containing protein</fullName>
    </recommendedName>
</protein>
<dbReference type="AlphaFoldDB" id="A0A7J6RML1"/>
<feature type="non-terminal residue" evidence="2">
    <location>
        <position position="652"/>
    </location>
</feature>
<feature type="compositionally biased region" description="Basic and acidic residues" evidence="1">
    <location>
        <begin position="460"/>
        <end position="469"/>
    </location>
</feature>
<dbReference type="InterPro" id="IPR012677">
    <property type="entry name" value="Nucleotide-bd_a/b_plait_sf"/>
</dbReference>
<dbReference type="Gene3D" id="3.30.70.330">
    <property type="match status" value="1"/>
</dbReference>
<feature type="region of interest" description="Disordered" evidence="1">
    <location>
        <begin position="452"/>
        <end position="492"/>
    </location>
</feature>
<dbReference type="SUPFAM" id="SSF54928">
    <property type="entry name" value="RNA-binding domain, RBD"/>
    <property type="match status" value="1"/>
</dbReference>
<dbReference type="GO" id="GO:0004842">
    <property type="term" value="F:ubiquitin-protein transferase activity"/>
    <property type="evidence" value="ECO:0007669"/>
    <property type="project" value="InterPro"/>
</dbReference>
<dbReference type="EMBL" id="JABANO010024434">
    <property type="protein sequence ID" value="KAF4721898.1"/>
    <property type="molecule type" value="Genomic_DNA"/>
</dbReference>
<evidence type="ECO:0000256" key="1">
    <source>
        <dbReference type="SAM" id="MobiDB-lite"/>
    </source>
</evidence>
<keyword evidence="3" id="KW-1185">Reference proteome</keyword>
<feature type="region of interest" description="Disordered" evidence="1">
    <location>
        <begin position="596"/>
        <end position="619"/>
    </location>
</feature>
<dbReference type="PANTHER" id="PTHR12170">
    <property type="entry name" value="MACROPHAGE ERYTHROBLAST ATTACHER-RELATED"/>
    <property type="match status" value="1"/>
</dbReference>
<dbReference type="Proteomes" id="UP000553632">
    <property type="component" value="Unassembled WGS sequence"/>
</dbReference>
<evidence type="ECO:0000313" key="2">
    <source>
        <dbReference type="EMBL" id="KAF4721898.1"/>
    </source>
</evidence>
<dbReference type="InterPro" id="IPR035979">
    <property type="entry name" value="RBD_domain_sf"/>
</dbReference>
<dbReference type="GO" id="GO:0003676">
    <property type="term" value="F:nucleic acid binding"/>
    <property type="evidence" value="ECO:0007669"/>
    <property type="project" value="InterPro"/>
</dbReference>
<name>A0A7J6RML1_PEROL</name>
<organism evidence="2 3">
    <name type="scientific">Perkinsus olseni</name>
    <name type="common">Perkinsus atlanticus</name>
    <dbReference type="NCBI Taxonomy" id="32597"/>
    <lineage>
        <taxon>Eukaryota</taxon>
        <taxon>Sar</taxon>
        <taxon>Alveolata</taxon>
        <taxon>Perkinsozoa</taxon>
        <taxon>Perkinsea</taxon>
        <taxon>Perkinsida</taxon>
        <taxon>Perkinsidae</taxon>
        <taxon>Perkinsus</taxon>
    </lineage>
</organism>
<dbReference type="GO" id="GO:0005737">
    <property type="term" value="C:cytoplasm"/>
    <property type="evidence" value="ECO:0007669"/>
    <property type="project" value="TreeGrafter"/>
</dbReference>
<dbReference type="GO" id="GO:0043161">
    <property type="term" value="P:proteasome-mediated ubiquitin-dependent protein catabolic process"/>
    <property type="evidence" value="ECO:0007669"/>
    <property type="project" value="InterPro"/>
</dbReference>